<keyword evidence="10" id="KW-1185">Reference proteome</keyword>
<evidence type="ECO:0000256" key="2">
    <source>
        <dbReference type="ARBA" id="ARBA00009403"/>
    </source>
</evidence>
<keyword evidence="3" id="KW-0964">Secreted</keyword>
<evidence type="ECO:0000256" key="1">
    <source>
        <dbReference type="ARBA" id="ARBA00004613"/>
    </source>
</evidence>
<keyword evidence="5" id="KW-0789">Thiol protease inhibitor</keyword>
<accession>A0A8J6DP81</accession>
<dbReference type="AlphaFoldDB" id="A0A8J6DP81"/>
<dbReference type="PANTHER" id="PTHR46945:SF1">
    <property type="entry name" value="CYSTATIN-9-LIKE"/>
    <property type="match status" value="1"/>
</dbReference>
<comment type="subcellular location">
    <subcellularLocation>
        <location evidence="1">Secreted</location>
    </subcellularLocation>
</comment>
<dbReference type="CDD" id="cd00042">
    <property type="entry name" value="CY"/>
    <property type="match status" value="1"/>
</dbReference>
<dbReference type="Pfam" id="PF00031">
    <property type="entry name" value="Cystatin"/>
    <property type="match status" value="1"/>
</dbReference>
<reference evidence="9" key="1">
    <citation type="journal article" date="2021" name="Evol. Appl.">
        <title>The genome of the Pyrenean desman and the effects of bottlenecks and inbreeding on the genomic landscape of an endangered species.</title>
        <authorList>
            <person name="Escoda L."/>
            <person name="Castresana J."/>
        </authorList>
    </citation>
    <scope>NUCLEOTIDE SEQUENCE</scope>
    <source>
        <strain evidence="9">IBE-C5619</strain>
    </source>
</reference>
<evidence type="ECO:0000256" key="5">
    <source>
        <dbReference type="ARBA" id="ARBA00022704"/>
    </source>
</evidence>
<evidence type="ECO:0000256" key="6">
    <source>
        <dbReference type="ARBA" id="ARBA00022729"/>
    </source>
</evidence>
<feature type="domain" description="Cystatin" evidence="8">
    <location>
        <begin position="49"/>
        <end position="128"/>
    </location>
</feature>
<keyword evidence="4" id="KW-0646">Protease inhibitor</keyword>
<dbReference type="Proteomes" id="UP000700334">
    <property type="component" value="Unassembled WGS sequence"/>
</dbReference>
<dbReference type="GO" id="GO:0004869">
    <property type="term" value="F:cysteine-type endopeptidase inhibitor activity"/>
    <property type="evidence" value="ECO:0007669"/>
    <property type="project" value="UniProtKB-KW"/>
</dbReference>
<keyword evidence="6 7" id="KW-0732">Signal</keyword>
<evidence type="ECO:0000256" key="3">
    <source>
        <dbReference type="ARBA" id="ARBA00022525"/>
    </source>
</evidence>
<dbReference type="PANTHER" id="PTHR46945">
    <property type="entry name" value="CYSTATIN-9-LIKE"/>
    <property type="match status" value="1"/>
</dbReference>
<sequence>MPCQSQRWALAWAALLLLLRPPALSYSWHLHEGSDCDEGYVIKRYFPATVEYALHVFNEKSKDVSAYRLVRVLNSWREQIDYMLAFSMELLLRRTTCGKSEEDIDNCPFQESADLNNTFTCFFTIGTEPWEGTFELLHKKCLVGFH</sequence>
<evidence type="ECO:0000256" key="4">
    <source>
        <dbReference type="ARBA" id="ARBA00022690"/>
    </source>
</evidence>
<dbReference type="InterPro" id="IPR046350">
    <property type="entry name" value="Cystatin_sf"/>
</dbReference>
<name>A0A8J6DP81_GALPY</name>
<dbReference type="InterPro" id="IPR000010">
    <property type="entry name" value="Cystatin_dom"/>
</dbReference>
<protein>
    <submittedName>
        <fullName evidence="9">Cystatin-9-like</fullName>
    </submittedName>
</protein>
<feature type="chain" id="PRO_5035184592" evidence="7">
    <location>
        <begin position="26"/>
        <end position="146"/>
    </location>
</feature>
<dbReference type="EMBL" id="JAGFMF010011667">
    <property type="protein sequence ID" value="KAG8516817.1"/>
    <property type="molecule type" value="Genomic_DNA"/>
</dbReference>
<evidence type="ECO:0000259" key="8">
    <source>
        <dbReference type="Pfam" id="PF00031"/>
    </source>
</evidence>
<dbReference type="Gene3D" id="3.10.450.10">
    <property type="match status" value="1"/>
</dbReference>
<comment type="caution">
    <text evidence="9">The sequence shown here is derived from an EMBL/GenBank/DDBJ whole genome shotgun (WGS) entry which is preliminary data.</text>
</comment>
<dbReference type="SUPFAM" id="SSF54403">
    <property type="entry name" value="Cystatin/monellin"/>
    <property type="match status" value="1"/>
</dbReference>
<gene>
    <name evidence="9" type="ORF">J0S82_015605</name>
</gene>
<proteinExistence type="inferred from homology"/>
<dbReference type="InterPro" id="IPR043250">
    <property type="entry name" value="CST9-like"/>
</dbReference>
<dbReference type="GO" id="GO:0019730">
    <property type="term" value="P:antimicrobial humoral response"/>
    <property type="evidence" value="ECO:0007669"/>
    <property type="project" value="TreeGrafter"/>
</dbReference>
<dbReference type="OrthoDB" id="9626110at2759"/>
<evidence type="ECO:0000256" key="7">
    <source>
        <dbReference type="SAM" id="SignalP"/>
    </source>
</evidence>
<comment type="similarity">
    <text evidence="2">Belongs to the cystatin family.</text>
</comment>
<dbReference type="GO" id="GO:0005615">
    <property type="term" value="C:extracellular space"/>
    <property type="evidence" value="ECO:0007669"/>
    <property type="project" value="TreeGrafter"/>
</dbReference>
<feature type="signal peptide" evidence="7">
    <location>
        <begin position="1"/>
        <end position="25"/>
    </location>
</feature>
<evidence type="ECO:0000313" key="10">
    <source>
        <dbReference type="Proteomes" id="UP000700334"/>
    </source>
</evidence>
<organism evidence="9 10">
    <name type="scientific">Galemys pyrenaicus</name>
    <name type="common">Iberian desman</name>
    <name type="synonym">Pyrenean desman</name>
    <dbReference type="NCBI Taxonomy" id="202257"/>
    <lineage>
        <taxon>Eukaryota</taxon>
        <taxon>Metazoa</taxon>
        <taxon>Chordata</taxon>
        <taxon>Craniata</taxon>
        <taxon>Vertebrata</taxon>
        <taxon>Euteleostomi</taxon>
        <taxon>Mammalia</taxon>
        <taxon>Eutheria</taxon>
        <taxon>Laurasiatheria</taxon>
        <taxon>Eulipotyphla</taxon>
        <taxon>Talpidae</taxon>
        <taxon>Galemys</taxon>
    </lineage>
</organism>
<evidence type="ECO:0000313" key="9">
    <source>
        <dbReference type="EMBL" id="KAG8516817.1"/>
    </source>
</evidence>